<accession>A0A6A7A1W7</accession>
<reference evidence="2" key="1">
    <citation type="journal article" date="2020" name="Stud. Mycol.">
        <title>101 Dothideomycetes genomes: a test case for predicting lifestyles and emergence of pathogens.</title>
        <authorList>
            <person name="Haridas S."/>
            <person name="Albert R."/>
            <person name="Binder M."/>
            <person name="Bloem J."/>
            <person name="Labutti K."/>
            <person name="Salamov A."/>
            <person name="Andreopoulos B."/>
            <person name="Baker S."/>
            <person name="Barry K."/>
            <person name="Bills G."/>
            <person name="Bluhm B."/>
            <person name="Cannon C."/>
            <person name="Castanera R."/>
            <person name="Culley D."/>
            <person name="Daum C."/>
            <person name="Ezra D."/>
            <person name="Gonzalez J."/>
            <person name="Henrissat B."/>
            <person name="Kuo A."/>
            <person name="Liang C."/>
            <person name="Lipzen A."/>
            <person name="Lutzoni F."/>
            <person name="Magnuson J."/>
            <person name="Mondo S."/>
            <person name="Nolan M."/>
            <person name="Ohm R."/>
            <person name="Pangilinan J."/>
            <person name="Park H.-J."/>
            <person name="Ramirez L."/>
            <person name="Alfaro M."/>
            <person name="Sun H."/>
            <person name="Tritt A."/>
            <person name="Yoshinaga Y."/>
            <person name="Zwiers L.-H."/>
            <person name="Turgeon B."/>
            <person name="Goodwin S."/>
            <person name="Spatafora J."/>
            <person name="Crous P."/>
            <person name="Grigoriev I."/>
        </authorList>
    </citation>
    <scope>NUCLEOTIDE SEQUENCE</scope>
    <source>
        <strain evidence="2">CBS 113818</strain>
    </source>
</reference>
<keyword evidence="1" id="KW-1133">Transmembrane helix</keyword>
<gene>
    <name evidence="2" type="ORF">CC86DRAFT_466608</name>
</gene>
<evidence type="ECO:0000313" key="2">
    <source>
        <dbReference type="EMBL" id="KAF2826804.1"/>
    </source>
</evidence>
<dbReference type="AlphaFoldDB" id="A0A6A7A1W7"/>
<name>A0A6A7A1W7_9PLEO</name>
<sequence>MLFVAQHQQHDRTEQYNTYKDTHASLSCNRIPSSNFKSHPLATFRSFFQGLTSLSQVLLTSALTMATIPSEYSQIGQNRMSMESILTIISIMVMVIVPVVGIAIKMLILPRVRNRAPQA</sequence>
<keyword evidence="3" id="KW-1185">Reference proteome</keyword>
<protein>
    <submittedName>
        <fullName evidence="2">Uncharacterized protein</fullName>
    </submittedName>
</protein>
<dbReference type="EMBL" id="MU006225">
    <property type="protein sequence ID" value="KAF2826804.1"/>
    <property type="molecule type" value="Genomic_DNA"/>
</dbReference>
<organism evidence="2 3">
    <name type="scientific">Ophiobolus disseminans</name>
    <dbReference type="NCBI Taxonomy" id="1469910"/>
    <lineage>
        <taxon>Eukaryota</taxon>
        <taxon>Fungi</taxon>
        <taxon>Dikarya</taxon>
        <taxon>Ascomycota</taxon>
        <taxon>Pezizomycotina</taxon>
        <taxon>Dothideomycetes</taxon>
        <taxon>Pleosporomycetidae</taxon>
        <taxon>Pleosporales</taxon>
        <taxon>Pleosporineae</taxon>
        <taxon>Phaeosphaeriaceae</taxon>
        <taxon>Ophiobolus</taxon>
    </lineage>
</organism>
<keyword evidence="1" id="KW-0472">Membrane</keyword>
<dbReference type="Proteomes" id="UP000799424">
    <property type="component" value="Unassembled WGS sequence"/>
</dbReference>
<evidence type="ECO:0000313" key="3">
    <source>
        <dbReference type="Proteomes" id="UP000799424"/>
    </source>
</evidence>
<feature type="transmembrane region" description="Helical" evidence="1">
    <location>
        <begin position="88"/>
        <end position="108"/>
    </location>
</feature>
<evidence type="ECO:0000256" key="1">
    <source>
        <dbReference type="SAM" id="Phobius"/>
    </source>
</evidence>
<keyword evidence="1" id="KW-0812">Transmembrane</keyword>
<proteinExistence type="predicted"/>